<dbReference type="KEGG" id="dpx:DAPPUDRAFT_248809"/>
<feature type="region of interest" description="Disordered" evidence="1">
    <location>
        <begin position="1"/>
        <end position="36"/>
    </location>
</feature>
<dbReference type="AlphaFoldDB" id="E9GVA0"/>
<feature type="compositionally biased region" description="Polar residues" evidence="1">
    <location>
        <begin position="21"/>
        <end position="33"/>
    </location>
</feature>
<sequence length="133" mass="14991">MEGGISRCDIKKKEDGRHHQSSSTPPTVSCQSWSDREQMGKSWIKSTKNSKQTTSATREYSFISIPENTTVSPQNPTYQFFFLILLHVPYSYRSAFHPSFPSPSQLMTLMPRIKPTPGVAFKEGGYVMPRGAN</sequence>
<proteinExistence type="predicted"/>
<evidence type="ECO:0000256" key="1">
    <source>
        <dbReference type="SAM" id="MobiDB-lite"/>
    </source>
</evidence>
<gene>
    <name evidence="2" type="ORF">DAPPUDRAFT_248809</name>
</gene>
<keyword evidence="3" id="KW-1185">Reference proteome</keyword>
<protein>
    <submittedName>
        <fullName evidence="2">Uncharacterized protein</fullName>
    </submittedName>
</protein>
<dbReference type="EMBL" id="GL732567">
    <property type="protein sequence ID" value="EFX76623.1"/>
    <property type="molecule type" value="Genomic_DNA"/>
</dbReference>
<dbReference type="InParanoid" id="E9GVA0"/>
<accession>E9GVA0</accession>
<evidence type="ECO:0000313" key="2">
    <source>
        <dbReference type="EMBL" id="EFX76623.1"/>
    </source>
</evidence>
<reference evidence="2 3" key="1">
    <citation type="journal article" date="2011" name="Science">
        <title>The ecoresponsive genome of Daphnia pulex.</title>
        <authorList>
            <person name="Colbourne J.K."/>
            <person name="Pfrender M.E."/>
            <person name="Gilbert D."/>
            <person name="Thomas W.K."/>
            <person name="Tucker A."/>
            <person name="Oakley T.H."/>
            <person name="Tokishita S."/>
            <person name="Aerts A."/>
            <person name="Arnold G.J."/>
            <person name="Basu M.K."/>
            <person name="Bauer D.J."/>
            <person name="Caceres C.E."/>
            <person name="Carmel L."/>
            <person name="Casola C."/>
            <person name="Choi J.H."/>
            <person name="Detter J.C."/>
            <person name="Dong Q."/>
            <person name="Dusheyko S."/>
            <person name="Eads B.D."/>
            <person name="Frohlich T."/>
            <person name="Geiler-Samerotte K.A."/>
            <person name="Gerlach D."/>
            <person name="Hatcher P."/>
            <person name="Jogdeo S."/>
            <person name="Krijgsveld J."/>
            <person name="Kriventseva E.V."/>
            <person name="Kultz D."/>
            <person name="Laforsch C."/>
            <person name="Lindquist E."/>
            <person name="Lopez J."/>
            <person name="Manak J.R."/>
            <person name="Muller J."/>
            <person name="Pangilinan J."/>
            <person name="Patwardhan R.P."/>
            <person name="Pitluck S."/>
            <person name="Pritham E.J."/>
            <person name="Rechtsteiner A."/>
            <person name="Rho M."/>
            <person name="Rogozin I.B."/>
            <person name="Sakarya O."/>
            <person name="Salamov A."/>
            <person name="Schaack S."/>
            <person name="Shapiro H."/>
            <person name="Shiga Y."/>
            <person name="Skalitzky C."/>
            <person name="Smith Z."/>
            <person name="Souvorov A."/>
            <person name="Sung W."/>
            <person name="Tang Z."/>
            <person name="Tsuchiya D."/>
            <person name="Tu H."/>
            <person name="Vos H."/>
            <person name="Wang M."/>
            <person name="Wolf Y.I."/>
            <person name="Yamagata H."/>
            <person name="Yamada T."/>
            <person name="Ye Y."/>
            <person name="Shaw J.R."/>
            <person name="Andrews J."/>
            <person name="Crease T.J."/>
            <person name="Tang H."/>
            <person name="Lucas S.M."/>
            <person name="Robertson H.M."/>
            <person name="Bork P."/>
            <person name="Koonin E.V."/>
            <person name="Zdobnov E.M."/>
            <person name="Grigoriev I.V."/>
            <person name="Lynch M."/>
            <person name="Boore J.L."/>
        </authorList>
    </citation>
    <scope>NUCLEOTIDE SEQUENCE [LARGE SCALE GENOMIC DNA]</scope>
</reference>
<organism evidence="2 3">
    <name type="scientific">Daphnia pulex</name>
    <name type="common">Water flea</name>
    <dbReference type="NCBI Taxonomy" id="6669"/>
    <lineage>
        <taxon>Eukaryota</taxon>
        <taxon>Metazoa</taxon>
        <taxon>Ecdysozoa</taxon>
        <taxon>Arthropoda</taxon>
        <taxon>Crustacea</taxon>
        <taxon>Branchiopoda</taxon>
        <taxon>Diplostraca</taxon>
        <taxon>Cladocera</taxon>
        <taxon>Anomopoda</taxon>
        <taxon>Daphniidae</taxon>
        <taxon>Daphnia</taxon>
    </lineage>
</organism>
<name>E9GVA0_DAPPU</name>
<evidence type="ECO:0000313" key="3">
    <source>
        <dbReference type="Proteomes" id="UP000000305"/>
    </source>
</evidence>
<feature type="compositionally biased region" description="Basic and acidic residues" evidence="1">
    <location>
        <begin position="8"/>
        <end position="18"/>
    </location>
</feature>
<dbReference type="HOGENOM" id="CLU_1908799_0_0_1"/>
<dbReference type="Proteomes" id="UP000000305">
    <property type="component" value="Unassembled WGS sequence"/>
</dbReference>